<dbReference type="Proteomes" id="UP000315782">
    <property type="component" value="Unassembled WGS sequence"/>
</dbReference>
<dbReference type="InterPro" id="IPR012676">
    <property type="entry name" value="TGS-like"/>
</dbReference>
<name>A0A520MQ08_9GAMM</name>
<comment type="similarity">
    <text evidence="5">Belongs to the relA/spoT family.</text>
</comment>
<dbReference type="SUPFAM" id="SSF109604">
    <property type="entry name" value="HD-domain/PDEase-like"/>
    <property type="match status" value="1"/>
</dbReference>
<dbReference type="FunFam" id="3.30.460.10:FF:000001">
    <property type="entry name" value="GTP pyrophosphokinase RelA"/>
    <property type="match status" value="1"/>
</dbReference>
<gene>
    <name evidence="8" type="ORF">EVA96_00595</name>
</gene>
<dbReference type="AlphaFoldDB" id="A0A520MQ08"/>
<dbReference type="Pfam" id="PF13291">
    <property type="entry name" value="ACT_4"/>
    <property type="match status" value="1"/>
</dbReference>
<comment type="function">
    <text evidence="5">In eubacteria ppGpp (guanosine 3'-diphosphate 5'-diphosphate) is a mediator of the stringent response that coordinates a variety of cellular activities in response to changes in nutritional abundance.</text>
</comment>
<dbReference type="PANTHER" id="PTHR21262:SF36">
    <property type="entry name" value="BIFUNCTIONAL (P)PPGPP SYNTHASE_HYDROLASE SPOT"/>
    <property type="match status" value="1"/>
</dbReference>
<feature type="domain" description="ACT" evidence="6">
    <location>
        <begin position="653"/>
        <end position="727"/>
    </location>
</feature>
<dbReference type="SMART" id="SM00954">
    <property type="entry name" value="RelA_SpoT"/>
    <property type="match status" value="1"/>
</dbReference>
<evidence type="ECO:0000256" key="3">
    <source>
        <dbReference type="ARBA" id="ARBA00024387"/>
    </source>
</evidence>
<dbReference type="Gene3D" id="3.10.20.30">
    <property type="match status" value="1"/>
</dbReference>
<dbReference type="PROSITE" id="PS51880">
    <property type="entry name" value="TGS"/>
    <property type="match status" value="1"/>
</dbReference>
<dbReference type="InterPro" id="IPR004095">
    <property type="entry name" value="TGS"/>
</dbReference>
<dbReference type="PROSITE" id="PS51671">
    <property type="entry name" value="ACT"/>
    <property type="match status" value="1"/>
</dbReference>
<dbReference type="Pfam" id="PF04607">
    <property type="entry name" value="RelA_SpoT"/>
    <property type="match status" value="1"/>
</dbReference>
<comment type="caution">
    <text evidence="8">The sequence shown here is derived from an EMBL/GenBank/DDBJ whole genome shotgun (WGS) entry which is preliminary data.</text>
</comment>
<dbReference type="Pfam" id="PF13328">
    <property type="entry name" value="HD_4"/>
    <property type="match status" value="1"/>
</dbReference>
<dbReference type="InterPro" id="IPR007685">
    <property type="entry name" value="RelA_SpoT"/>
</dbReference>
<protein>
    <recommendedName>
        <fullName evidence="3">guanosine-3',5'-bis(diphosphate) 3'-diphosphatase</fullName>
        <ecNumber evidence="3">3.1.7.2</ecNumber>
    </recommendedName>
</protein>
<dbReference type="NCBIfam" id="TIGR00691">
    <property type="entry name" value="spoT_relA"/>
    <property type="match status" value="1"/>
</dbReference>
<organism evidence="8 9">
    <name type="scientific">SAR86 cluster bacterium</name>
    <dbReference type="NCBI Taxonomy" id="2030880"/>
    <lineage>
        <taxon>Bacteria</taxon>
        <taxon>Pseudomonadati</taxon>
        <taxon>Pseudomonadota</taxon>
        <taxon>Gammaproteobacteria</taxon>
        <taxon>SAR86 cluster</taxon>
    </lineage>
</organism>
<dbReference type="InterPro" id="IPR045600">
    <property type="entry name" value="RelA/SpoT_AH_RIS"/>
</dbReference>
<dbReference type="InterPro" id="IPR012675">
    <property type="entry name" value="Beta-grasp_dom_sf"/>
</dbReference>
<dbReference type="GO" id="GO:0042594">
    <property type="term" value="P:response to starvation"/>
    <property type="evidence" value="ECO:0007669"/>
    <property type="project" value="TreeGrafter"/>
</dbReference>
<dbReference type="GO" id="GO:0005886">
    <property type="term" value="C:plasma membrane"/>
    <property type="evidence" value="ECO:0007669"/>
    <property type="project" value="TreeGrafter"/>
</dbReference>
<dbReference type="InterPro" id="IPR004811">
    <property type="entry name" value="RelA/Spo_fam"/>
</dbReference>
<dbReference type="FunFam" id="1.10.3210.10:FF:000001">
    <property type="entry name" value="GTP pyrophosphokinase RelA"/>
    <property type="match status" value="1"/>
</dbReference>
<dbReference type="EC" id="3.1.7.2" evidence="3"/>
<dbReference type="InterPro" id="IPR002912">
    <property type="entry name" value="ACT_dom"/>
</dbReference>
<evidence type="ECO:0000256" key="2">
    <source>
        <dbReference type="ARBA" id="ARBA00024329"/>
    </source>
</evidence>
<reference evidence="8 9" key="1">
    <citation type="submission" date="2019-02" db="EMBL/GenBank/DDBJ databases">
        <title>Prokaryotic population dynamics and viral predation in marine succession experiment using metagenomics: the confinement effect.</title>
        <authorList>
            <person name="Haro-Moreno J.M."/>
            <person name="Rodriguez-Valera F."/>
            <person name="Lopez-Perez M."/>
        </authorList>
    </citation>
    <scope>NUCLEOTIDE SEQUENCE [LARGE SCALE GENOMIC DNA]</scope>
    <source>
        <strain evidence="8">MED-G163</strain>
    </source>
</reference>
<sequence length="729" mass="82236">MSETVLPSLLSKNFPETELVKLPSSLYKRLKTYLDYKDIKKIQKAYTFAFYAHAGQKRNDGSDYITHPVDVTKILLELKMDPDSICAALMHDVLEDCNVQKNNLSKIFGKDVADIIDGVSKLGKLDMQNIEERNANNLQKMALAMAKDVRVILVKLCDRLHNMRTIEHLPRKKQIQKSKETLEVYGPLALRVGMQDIRAELEDLSFKCMHPIRMEILESAIKSSSGGRKKIVDKIRKELKSHLKANDIENAAVKGREKNIYSIYNKIKRKHKPFSEILDVYGFRILVDSVDDCYRSLGIIHNYFSPIENKFKDYIAIPKTNGYQALHTSLLALNAFPIEVQIQTRSMWATANMGIAAHWGYKTKDKNQGPELRASKWLSSLIDLQKKSSNPTEFAESIKKDLDSNEVYLFSPKGEIFALKSGATPIDFAYEVHTGLGNSIIGCKVNRTEAPLNVELESGQTVEIITSSKSIDADPAWLNFVVTSKARSGIRTKLKNQKTSSARKAGKLMLESELNRSGKSLSDYRGSSLKRILDSIGVTSLNKLLTELGSGKRTGNIIAERFYSGLKIRKDSEEIDINPVSIIDNHIEGVSVVFAKCCRPIFGDAVIAHSDTERGIVVHHKQCKQVSPFINKDPRYFPAIWEDSKKPHLYTARISVNTENKIGVLSDLVSIFTKSGINIEQVNTKNIDRTFTGFEIEADIENIDHLNKIMQKVRSKKFTSSCVRMINEK</sequence>
<dbReference type="EMBL" id="SHBI01000001">
    <property type="protein sequence ID" value="RZO23298.1"/>
    <property type="molecule type" value="Genomic_DNA"/>
</dbReference>
<evidence type="ECO:0000256" key="4">
    <source>
        <dbReference type="ARBA" id="ARBA00047968"/>
    </source>
</evidence>
<evidence type="ECO:0000259" key="7">
    <source>
        <dbReference type="PROSITE" id="PS51880"/>
    </source>
</evidence>
<dbReference type="GO" id="GO:0008893">
    <property type="term" value="F:guanosine-3',5'-bis(diphosphate) 3'-diphosphatase activity"/>
    <property type="evidence" value="ECO:0007669"/>
    <property type="project" value="UniProtKB-EC"/>
</dbReference>
<dbReference type="CDD" id="cd00077">
    <property type="entry name" value="HDc"/>
    <property type="match status" value="1"/>
</dbReference>
<evidence type="ECO:0000259" key="6">
    <source>
        <dbReference type="PROSITE" id="PS51671"/>
    </source>
</evidence>
<accession>A0A520MQ08</accession>
<comment type="catalytic activity">
    <reaction evidence="4">
        <text>guanosine 3',5'-bis(diphosphate) + H2O = GDP + diphosphate + H(+)</text>
        <dbReference type="Rhea" id="RHEA:14253"/>
        <dbReference type="ChEBI" id="CHEBI:15377"/>
        <dbReference type="ChEBI" id="CHEBI:15378"/>
        <dbReference type="ChEBI" id="CHEBI:33019"/>
        <dbReference type="ChEBI" id="CHEBI:58189"/>
        <dbReference type="ChEBI" id="CHEBI:77828"/>
        <dbReference type="EC" id="3.1.7.2"/>
    </reaction>
</comment>
<feature type="domain" description="TGS" evidence="7">
    <location>
        <begin position="403"/>
        <end position="466"/>
    </location>
</feature>
<evidence type="ECO:0000256" key="5">
    <source>
        <dbReference type="RuleBase" id="RU003847"/>
    </source>
</evidence>
<proteinExistence type="inferred from homology"/>
<evidence type="ECO:0000256" key="1">
    <source>
        <dbReference type="ARBA" id="ARBA00022801"/>
    </source>
</evidence>
<dbReference type="InterPro" id="IPR045865">
    <property type="entry name" value="ACT-like_dom_sf"/>
</dbReference>
<dbReference type="Gene3D" id="3.30.460.10">
    <property type="entry name" value="Beta Polymerase, domain 2"/>
    <property type="match status" value="1"/>
</dbReference>
<dbReference type="Pfam" id="PF19296">
    <property type="entry name" value="RelA_AH_RIS"/>
    <property type="match status" value="1"/>
</dbReference>
<dbReference type="UniPathway" id="UPA00908">
    <property type="reaction ID" value="UER00886"/>
</dbReference>
<dbReference type="PANTHER" id="PTHR21262">
    <property type="entry name" value="GUANOSINE-3',5'-BIS DIPHOSPHATE 3'-PYROPHOSPHOHYDROLASE"/>
    <property type="match status" value="1"/>
</dbReference>
<dbReference type="GO" id="GO:0008728">
    <property type="term" value="F:GTP diphosphokinase activity"/>
    <property type="evidence" value="ECO:0007669"/>
    <property type="project" value="TreeGrafter"/>
</dbReference>
<keyword evidence="1 8" id="KW-0378">Hydrolase</keyword>
<dbReference type="CDD" id="cd05399">
    <property type="entry name" value="NT_Rel-Spo_like"/>
    <property type="match status" value="1"/>
</dbReference>
<dbReference type="GO" id="GO:0015949">
    <property type="term" value="P:nucleobase-containing small molecule interconversion"/>
    <property type="evidence" value="ECO:0007669"/>
    <property type="project" value="UniProtKB-ARBA"/>
</dbReference>
<dbReference type="SUPFAM" id="SSF81301">
    <property type="entry name" value="Nucleotidyltransferase"/>
    <property type="match status" value="1"/>
</dbReference>
<dbReference type="FunFam" id="3.10.20.30:FF:000002">
    <property type="entry name" value="GTP pyrophosphokinase (RelA/SpoT)"/>
    <property type="match status" value="1"/>
</dbReference>
<dbReference type="Gene3D" id="3.30.70.260">
    <property type="match status" value="1"/>
</dbReference>
<dbReference type="InterPro" id="IPR003607">
    <property type="entry name" value="HD/PDEase_dom"/>
</dbReference>
<evidence type="ECO:0000313" key="8">
    <source>
        <dbReference type="EMBL" id="RZO23298.1"/>
    </source>
</evidence>
<comment type="pathway">
    <text evidence="2">Purine metabolism; ppGpp biosynthesis; ppGpp from GDP: step 1/1.</text>
</comment>
<dbReference type="InterPro" id="IPR043519">
    <property type="entry name" value="NT_sf"/>
</dbReference>
<dbReference type="SUPFAM" id="SSF55021">
    <property type="entry name" value="ACT-like"/>
    <property type="match status" value="1"/>
</dbReference>
<evidence type="ECO:0000313" key="9">
    <source>
        <dbReference type="Proteomes" id="UP000315782"/>
    </source>
</evidence>
<dbReference type="SUPFAM" id="SSF81271">
    <property type="entry name" value="TGS-like"/>
    <property type="match status" value="1"/>
</dbReference>
<dbReference type="Pfam" id="PF02824">
    <property type="entry name" value="TGS"/>
    <property type="match status" value="1"/>
</dbReference>
<dbReference type="Gene3D" id="1.10.3210.10">
    <property type="entry name" value="Hypothetical protein af1432"/>
    <property type="match status" value="1"/>
</dbReference>
<dbReference type="SMART" id="SM00471">
    <property type="entry name" value="HDc"/>
    <property type="match status" value="1"/>
</dbReference>
<dbReference type="GO" id="GO:0015970">
    <property type="term" value="P:guanosine tetraphosphate biosynthetic process"/>
    <property type="evidence" value="ECO:0007669"/>
    <property type="project" value="UniProtKB-UniPathway"/>
</dbReference>